<organism evidence="1 2">
    <name type="scientific">Gracilibacillus xinjiangensis</name>
    <dbReference type="NCBI Taxonomy" id="1193282"/>
    <lineage>
        <taxon>Bacteria</taxon>
        <taxon>Bacillati</taxon>
        <taxon>Bacillota</taxon>
        <taxon>Bacilli</taxon>
        <taxon>Bacillales</taxon>
        <taxon>Bacillaceae</taxon>
        <taxon>Gracilibacillus</taxon>
    </lineage>
</organism>
<protein>
    <submittedName>
        <fullName evidence="1">Uncharacterized protein</fullName>
    </submittedName>
</protein>
<reference evidence="2" key="1">
    <citation type="journal article" date="2019" name="Int. J. Syst. Evol. Microbiol.">
        <title>The Global Catalogue of Microorganisms (GCM) 10K type strain sequencing project: providing services to taxonomists for standard genome sequencing and annotation.</title>
        <authorList>
            <consortium name="The Broad Institute Genomics Platform"/>
            <consortium name="The Broad Institute Genome Sequencing Center for Infectious Disease"/>
            <person name="Wu L."/>
            <person name="Ma J."/>
        </authorList>
    </citation>
    <scope>NUCLEOTIDE SEQUENCE [LARGE SCALE GENOMIC DNA]</scope>
    <source>
        <strain evidence="2">CCUG 37865</strain>
    </source>
</reference>
<evidence type="ECO:0000313" key="1">
    <source>
        <dbReference type="EMBL" id="MFC4403062.1"/>
    </source>
</evidence>
<dbReference type="RefSeq" id="WP_390252081.1">
    <property type="nucleotide sequence ID" value="NZ_JBHSDT010000004.1"/>
</dbReference>
<keyword evidence="2" id="KW-1185">Reference proteome</keyword>
<dbReference type="Proteomes" id="UP001595882">
    <property type="component" value="Unassembled WGS sequence"/>
</dbReference>
<dbReference type="InterPro" id="IPR012340">
    <property type="entry name" value="NA-bd_OB-fold"/>
</dbReference>
<dbReference type="EMBL" id="JBHSDT010000004">
    <property type="protein sequence ID" value="MFC4403062.1"/>
    <property type="molecule type" value="Genomic_DNA"/>
</dbReference>
<proteinExistence type="predicted"/>
<gene>
    <name evidence="1" type="ORF">ACFOY7_08235</name>
</gene>
<sequence length="95" mass="11190">MINYQFAEVSIIGLRKKDFGVLLGKVEEKVEPVGIMEFMTPSAKKMLYKEYPKWVTKENKQFIYIDPDKVKCQVKFRNYTNSGKLRIPSFVKYIS</sequence>
<name>A0ABV8WT67_9BACI</name>
<evidence type="ECO:0000313" key="2">
    <source>
        <dbReference type="Proteomes" id="UP001595882"/>
    </source>
</evidence>
<comment type="caution">
    <text evidence="1">The sequence shown here is derived from an EMBL/GenBank/DDBJ whole genome shotgun (WGS) entry which is preliminary data.</text>
</comment>
<accession>A0ABV8WT67</accession>
<dbReference type="SUPFAM" id="SSF50249">
    <property type="entry name" value="Nucleic acid-binding proteins"/>
    <property type="match status" value="1"/>
</dbReference>